<evidence type="ECO:0000256" key="1">
    <source>
        <dbReference type="ARBA" id="ARBA00022679"/>
    </source>
</evidence>
<dbReference type="eggNOG" id="KOG0776">
    <property type="taxonomic scope" value="Eukaryota"/>
</dbReference>
<dbReference type="GO" id="GO:0005739">
    <property type="term" value="C:mitochondrion"/>
    <property type="evidence" value="ECO:0000318"/>
    <property type="project" value="GO_Central"/>
</dbReference>
<dbReference type="RefSeq" id="XP_002173102.1">
    <property type="nucleotide sequence ID" value="XM_002173066.2"/>
</dbReference>
<dbReference type="GeneID" id="7048046"/>
<protein>
    <submittedName>
        <fullName evidence="3">Decaprenyl diphosphate synthase subunit 2 Dlp1</fullName>
    </submittedName>
</protein>
<dbReference type="OMA" id="IHINIRE"/>
<dbReference type="InterPro" id="IPR000092">
    <property type="entry name" value="Polyprenyl_synt"/>
</dbReference>
<gene>
    <name evidence="4" type="primary">dlp1</name>
    <name evidence="3" type="ORF">SJAG_01865</name>
</gene>
<dbReference type="OrthoDB" id="9927103at2759"/>
<sequence length="286" mass="32032">MLTYVRPARLMPRFGRNSSTWSSVLLRAVGVVSQESKYHSDLLATLSEEMENLRSQLVQWTNSEPLLDTVIQPYTTSHARFFHPLLVLLMSRASTLDATPSKQQYQRYKQLSRITELIHAANAIHKSVQEHAKEAHSITKLKVLVGDYLLGKASVDLASLKDNSITELMASAIANLIEGNFPQTRDTMSIESERRRLRLQSAFLPAKACLCASILNRASEHISQACFEYGLHLGTAMQLRQSNPDKTEIRLDDEVNRAKKVLSVLPDVEVKQTLYEIADAIAANDG</sequence>
<dbReference type="Proteomes" id="UP000001744">
    <property type="component" value="Unassembled WGS sequence"/>
</dbReference>
<dbReference type="GO" id="GO:0032476">
    <property type="term" value="C:polyprenyl diphosphate synthase complex"/>
    <property type="evidence" value="ECO:0000318"/>
    <property type="project" value="GO_Central"/>
</dbReference>
<dbReference type="VEuPathDB" id="FungiDB:SJAG_01865"/>
<dbReference type="CDD" id="cd00867">
    <property type="entry name" value="Trans_IPPS"/>
    <property type="match status" value="1"/>
</dbReference>
<evidence type="ECO:0000313" key="5">
    <source>
        <dbReference type="Proteomes" id="UP000001744"/>
    </source>
</evidence>
<comment type="similarity">
    <text evidence="2">Belongs to the FPP/GGPP synthase family.</text>
</comment>
<keyword evidence="5" id="KW-1185">Reference proteome</keyword>
<dbReference type="Gene3D" id="1.10.600.10">
    <property type="entry name" value="Farnesyl Diphosphate Synthase"/>
    <property type="match status" value="1"/>
</dbReference>
<evidence type="ECO:0000256" key="2">
    <source>
        <dbReference type="RuleBase" id="RU004466"/>
    </source>
</evidence>
<dbReference type="PANTHER" id="PTHR12001:SF84">
    <property type="entry name" value="DECAPRENYL-DIPHOSPHATE SYNTHASE SUBUNIT 2"/>
    <property type="match status" value="1"/>
</dbReference>
<organism evidence="3 5">
    <name type="scientific">Schizosaccharomyces japonicus (strain yFS275 / FY16936)</name>
    <name type="common">Fission yeast</name>
    <dbReference type="NCBI Taxonomy" id="402676"/>
    <lineage>
        <taxon>Eukaryota</taxon>
        <taxon>Fungi</taxon>
        <taxon>Dikarya</taxon>
        <taxon>Ascomycota</taxon>
        <taxon>Taphrinomycotina</taxon>
        <taxon>Schizosaccharomycetes</taxon>
        <taxon>Schizosaccharomycetales</taxon>
        <taxon>Schizosaccharomycetaceae</taxon>
        <taxon>Schizosaccharomyces</taxon>
    </lineage>
</organism>
<dbReference type="GO" id="GO:0004659">
    <property type="term" value="F:prenyltransferase activity"/>
    <property type="evidence" value="ECO:0000318"/>
    <property type="project" value="GO_Central"/>
</dbReference>
<dbReference type="JaponicusDB" id="SJAG_01865">
    <property type="gene designation" value="dlp1"/>
</dbReference>
<evidence type="ECO:0000313" key="4">
    <source>
        <dbReference type="JaponicusDB" id="SJAG_01865"/>
    </source>
</evidence>
<dbReference type="PANTHER" id="PTHR12001">
    <property type="entry name" value="GERANYLGERANYL PYROPHOSPHATE SYNTHASE"/>
    <property type="match status" value="1"/>
</dbReference>
<dbReference type="EMBL" id="KE651168">
    <property type="protein sequence ID" value="EEB06809.1"/>
    <property type="molecule type" value="Genomic_DNA"/>
</dbReference>
<dbReference type="GO" id="GO:0032478">
    <property type="term" value="C:heterotetrameric polyprenyl diphosphate synthase complex"/>
    <property type="evidence" value="ECO:0007669"/>
    <property type="project" value="EnsemblFungi"/>
</dbReference>
<dbReference type="SUPFAM" id="SSF48576">
    <property type="entry name" value="Terpenoid synthases"/>
    <property type="match status" value="1"/>
</dbReference>
<accession>B6JZ41</accession>
<name>B6JZ41_SCHJY</name>
<proteinExistence type="inferred from homology"/>
<dbReference type="HOGENOM" id="CLU_947168_0_0_1"/>
<dbReference type="GO" id="GO:0006743">
    <property type="term" value="P:ubiquinone metabolic process"/>
    <property type="evidence" value="ECO:0000315"/>
    <property type="project" value="JaponicusDB"/>
</dbReference>
<evidence type="ECO:0000313" key="3">
    <source>
        <dbReference type="EMBL" id="EEB06809.1"/>
    </source>
</evidence>
<dbReference type="GO" id="GO:0006744">
    <property type="term" value="P:ubiquinone biosynthetic process"/>
    <property type="evidence" value="ECO:0000318"/>
    <property type="project" value="GO_Central"/>
</dbReference>
<dbReference type="STRING" id="402676.B6JZ41"/>
<dbReference type="GO" id="GO:0097269">
    <property type="term" value="F:all-trans-decaprenyl-diphosphate synthase activity"/>
    <property type="evidence" value="ECO:0000269"/>
    <property type="project" value="JaponicusDB"/>
</dbReference>
<dbReference type="GO" id="GO:0008299">
    <property type="term" value="P:isoprenoid biosynthetic process"/>
    <property type="evidence" value="ECO:0000318"/>
    <property type="project" value="GO_Central"/>
</dbReference>
<reference evidence="3 5" key="1">
    <citation type="journal article" date="2011" name="Science">
        <title>Comparative functional genomics of the fission yeasts.</title>
        <authorList>
            <person name="Rhind N."/>
            <person name="Chen Z."/>
            <person name="Yassour M."/>
            <person name="Thompson D.A."/>
            <person name="Haas B.J."/>
            <person name="Habib N."/>
            <person name="Wapinski I."/>
            <person name="Roy S."/>
            <person name="Lin M.F."/>
            <person name="Heiman D.I."/>
            <person name="Young S.K."/>
            <person name="Furuya K."/>
            <person name="Guo Y."/>
            <person name="Pidoux A."/>
            <person name="Chen H.M."/>
            <person name="Robbertse B."/>
            <person name="Goldberg J.M."/>
            <person name="Aoki K."/>
            <person name="Bayne E.H."/>
            <person name="Berlin A.M."/>
            <person name="Desjardins C.A."/>
            <person name="Dobbs E."/>
            <person name="Dukaj L."/>
            <person name="Fan L."/>
            <person name="FitzGerald M.G."/>
            <person name="French C."/>
            <person name="Gujja S."/>
            <person name="Hansen K."/>
            <person name="Keifenheim D."/>
            <person name="Levin J.Z."/>
            <person name="Mosher R.A."/>
            <person name="Mueller C.A."/>
            <person name="Pfiffner J."/>
            <person name="Priest M."/>
            <person name="Russ C."/>
            <person name="Smialowska A."/>
            <person name="Swoboda P."/>
            <person name="Sykes S.M."/>
            <person name="Vaughn M."/>
            <person name="Vengrova S."/>
            <person name="Yoder R."/>
            <person name="Zeng Q."/>
            <person name="Allshire R."/>
            <person name="Baulcombe D."/>
            <person name="Birren B.W."/>
            <person name="Brown W."/>
            <person name="Ekwall K."/>
            <person name="Kellis M."/>
            <person name="Leatherwood J."/>
            <person name="Levin H."/>
            <person name="Margalit H."/>
            <person name="Martienssen R."/>
            <person name="Nieduszynski C.A."/>
            <person name="Spatafora J.W."/>
            <person name="Friedman N."/>
            <person name="Dalgaard J.Z."/>
            <person name="Baumann P."/>
            <person name="Niki H."/>
            <person name="Regev A."/>
            <person name="Nusbaum C."/>
        </authorList>
    </citation>
    <scope>NUCLEOTIDE SEQUENCE [LARGE SCALE GENOMIC DNA]</scope>
    <source>
        <strain evidence="5">yFS275 / FY16936</strain>
    </source>
</reference>
<dbReference type="InterPro" id="IPR008949">
    <property type="entry name" value="Isoprenoid_synthase_dom_sf"/>
</dbReference>
<dbReference type="AlphaFoldDB" id="B6JZ41"/>
<keyword evidence="1 2" id="KW-0808">Transferase</keyword>
<dbReference type="Pfam" id="PF00348">
    <property type="entry name" value="polyprenyl_synt"/>
    <property type="match status" value="1"/>
</dbReference>